<dbReference type="EMBL" id="KZ293425">
    <property type="protein sequence ID" value="PBK71029.1"/>
    <property type="molecule type" value="Genomic_DNA"/>
</dbReference>
<protein>
    <submittedName>
        <fullName evidence="2">Uncharacterized protein</fullName>
    </submittedName>
</protein>
<organism evidence="2 3">
    <name type="scientific">Armillaria solidipes</name>
    <dbReference type="NCBI Taxonomy" id="1076256"/>
    <lineage>
        <taxon>Eukaryota</taxon>
        <taxon>Fungi</taxon>
        <taxon>Dikarya</taxon>
        <taxon>Basidiomycota</taxon>
        <taxon>Agaricomycotina</taxon>
        <taxon>Agaricomycetes</taxon>
        <taxon>Agaricomycetidae</taxon>
        <taxon>Agaricales</taxon>
        <taxon>Marasmiineae</taxon>
        <taxon>Physalacriaceae</taxon>
        <taxon>Armillaria</taxon>
    </lineage>
</organism>
<feature type="coiled-coil region" evidence="1">
    <location>
        <begin position="30"/>
        <end position="57"/>
    </location>
</feature>
<dbReference type="Proteomes" id="UP000218334">
    <property type="component" value="Unassembled WGS sequence"/>
</dbReference>
<dbReference type="AlphaFoldDB" id="A0A2H3BJK1"/>
<gene>
    <name evidence="2" type="ORF">ARMSODRAFT_1017798</name>
</gene>
<evidence type="ECO:0000256" key="1">
    <source>
        <dbReference type="SAM" id="Coils"/>
    </source>
</evidence>
<reference evidence="3" key="1">
    <citation type="journal article" date="2017" name="Nat. Ecol. Evol.">
        <title>Genome expansion and lineage-specific genetic innovations in the forest pathogenic fungi Armillaria.</title>
        <authorList>
            <person name="Sipos G."/>
            <person name="Prasanna A.N."/>
            <person name="Walter M.C."/>
            <person name="O'Connor E."/>
            <person name="Balint B."/>
            <person name="Krizsan K."/>
            <person name="Kiss B."/>
            <person name="Hess J."/>
            <person name="Varga T."/>
            <person name="Slot J."/>
            <person name="Riley R."/>
            <person name="Boka B."/>
            <person name="Rigling D."/>
            <person name="Barry K."/>
            <person name="Lee J."/>
            <person name="Mihaltcheva S."/>
            <person name="LaButti K."/>
            <person name="Lipzen A."/>
            <person name="Waldron R."/>
            <person name="Moloney N.M."/>
            <person name="Sperisen C."/>
            <person name="Kredics L."/>
            <person name="Vagvoelgyi C."/>
            <person name="Patrignani A."/>
            <person name="Fitzpatrick D."/>
            <person name="Nagy I."/>
            <person name="Doyle S."/>
            <person name="Anderson J.B."/>
            <person name="Grigoriev I.V."/>
            <person name="Gueldener U."/>
            <person name="Muensterkoetter M."/>
            <person name="Nagy L.G."/>
        </authorList>
    </citation>
    <scope>NUCLEOTIDE SEQUENCE [LARGE SCALE GENOMIC DNA]</scope>
    <source>
        <strain evidence="3">28-4</strain>
    </source>
</reference>
<keyword evidence="3" id="KW-1185">Reference proteome</keyword>
<accession>A0A2H3BJK1</accession>
<evidence type="ECO:0000313" key="3">
    <source>
        <dbReference type="Proteomes" id="UP000218334"/>
    </source>
</evidence>
<evidence type="ECO:0000313" key="2">
    <source>
        <dbReference type="EMBL" id="PBK71029.1"/>
    </source>
</evidence>
<name>A0A2H3BJK1_9AGAR</name>
<proteinExistence type="predicted"/>
<sequence>MSASIEYCQSTTLEPYESAPTPTNLTAEDYKALTAKRAAAEEKYDEAVSKHEEWKAMKVKEVWAEVLRLKEVAWAAKLETLRQQELEKEWLRLEAEEKEWLQLEAEEKEWLW</sequence>
<keyword evidence="1" id="KW-0175">Coiled coil</keyword>